<comment type="caution">
    <text evidence="6">The sequence shown here is derived from an EMBL/GenBank/DDBJ whole genome shotgun (WGS) entry which is preliminary data.</text>
</comment>
<dbReference type="EMBL" id="BDSA01000001">
    <property type="protein sequence ID" value="GBE59308.1"/>
    <property type="molecule type" value="Genomic_DNA"/>
</dbReference>
<evidence type="ECO:0000256" key="1">
    <source>
        <dbReference type="ARBA" id="ARBA00009789"/>
    </source>
</evidence>
<protein>
    <submittedName>
        <fullName evidence="6">2-C-methyl-D-erythritol 4-phosphate cytidylyltransferase</fullName>
    </submittedName>
</protein>
<dbReference type="SUPFAM" id="SSF53448">
    <property type="entry name" value="Nucleotide-diphospho-sugar transferases"/>
    <property type="match status" value="2"/>
</dbReference>
<dbReference type="VEuPathDB" id="PiroplasmaDB:BOVATA_008010"/>
<feature type="signal peptide" evidence="5">
    <location>
        <begin position="1"/>
        <end position="20"/>
    </location>
</feature>
<feature type="region of interest" description="Disordered" evidence="4">
    <location>
        <begin position="187"/>
        <end position="245"/>
    </location>
</feature>
<dbReference type="GeneID" id="39873078"/>
<evidence type="ECO:0000256" key="2">
    <source>
        <dbReference type="ARBA" id="ARBA00022679"/>
    </source>
</evidence>
<keyword evidence="3 6" id="KW-0548">Nucleotidyltransferase</keyword>
<sequence>MCFSLWRFALILAFCTVVEAFNLHKPLHEPKSIRIGGSWQWSAGRRAARNDCISSAAKDLSKSALCAIQPFHAGCVPPSAGTPLPVKAILLCGGVGERMKNYLDRLLQPSNAEASLRADCPPSKQFVFLNGVPVFIYSLSELLHSPVISEVTIATKPEWNLKVLELVDSYAGPLLEIIETKAASCKNPSETNSVQDGAVNSPTAETSDVCEDSPCASPSQHEKGCSISDTSCKSEPVGEDSQSAPELSRVKALEIDAARRSEYESHLRRYPYFVYDLLARRCVLNSDAKWSDVLEKAMHGSDAKRYKLVCLCVSGDNRPWSVYNALRRKNALDARMPGCCRAEYIALVHDSVRPLLRHVDLESLVSTARQLGAAVPAVPVTDTIKVAANHSGRTVVSNTPDRSTLFAVQTPQAFHSSLLKRAYATVLGSDDAEPPPHLTDDASFVEQLEGKRVALVPGHRVNVKLTNWEDIGACSKYLRDTYFRE</sequence>
<reference evidence="6 7" key="1">
    <citation type="journal article" date="2017" name="BMC Genomics">
        <title>Whole-genome assembly of Babesia ovata and comparative genomics between closely related pathogens.</title>
        <authorList>
            <person name="Yamagishi J."/>
            <person name="Asada M."/>
            <person name="Hakimi H."/>
            <person name="Tanaka T.Q."/>
            <person name="Sugimoto C."/>
            <person name="Kawazu S."/>
        </authorList>
    </citation>
    <scope>NUCLEOTIDE SEQUENCE [LARGE SCALE GENOMIC DNA]</scope>
    <source>
        <strain evidence="6 7">Miyake</strain>
    </source>
</reference>
<dbReference type="PANTHER" id="PTHR32125:SF4">
    <property type="entry name" value="2-C-METHYL-D-ERYTHRITOL 4-PHOSPHATE CYTIDYLYLTRANSFERASE, CHLOROPLASTIC"/>
    <property type="match status" value="1"/>
</dbReference>
<dbReference type="Gene3D" id="3.90.550.10">
    <property type="entry name" value="Spore Coat Polysaccharide Biosynthesis Protein SpsA, Chain A"/>
    <property type="match status" value="2"/>
</dbReference>
<proteinExistence type="inferred from homology"/>
<dbReference type="GO" id="GO:0050518">
    <property type="term" value="F:2-C-methyl-D-erythritol 4-phosphate cytidylyltransferase activity"/>
    <property type="evidence" value="ECO:0007669"/>
    <property type="project" value="TreeGrafter"/>
</dbReference>
<keyword evidence="5" id="KW-0732">Signal</keyword>
<feature type="chain" id="PRO_5014158163" evidence="5">
    <location>
        <begin position="21"/>
        <end position="485"/>
    </location>
</feature>
<gene>
    <name evidence="6" type="ORF">BOVATA_008010</name>
</gene>
<dbReference type="OrthoDB" id="414267at2759"/>
<evidence type="ECO:0000313" key="6">
    <source>
        <dbReference type="EMBL" id="GBE59308.1"/>
    </source>
</evidence>
<name>A0A2H6K8K5_9APIC</name>
<evidence type="ECO:0000256" key="4">
    <source>
        <dbReference type="SAM" id="MobiDB-lite"/>
    </source>
</evidence>
<dbReference type="InterPro" id="IPR029044">
    <property type="entry name" value="Nucleotide-diphossugar_trans"/>
</dbReference>
<evidence type="ECO:0000313" key="7">
    <source>
        <dbReference type="Proteomes" id="UP000236319"/>
    </source>
</evidence>
<evidence type="ECO:0000256" key="5">
    <source>
        <dbReference type="SAM" id="SignalP"/>
    </source>
</evidence>
<dbReference type="PANTHER" id="PTHR32125">
    <property type="entry name" value="2-C-METHYL-D-ERYTHRITOL 4-PHOSPHATE CYTIDYLYLTRANSFERASE, CHLOROPLASTIC"/>
    <property type="match status" value="1"/>
</dbReference>
<dbReference type="Pfam" id="PF01128">
    <property type="entry name" value="IspD"/>
    <property type="match status" value="1"/>
</dbReference>
<dbReference type="RefSeq" id="XP_028865551.1">
    <property type="nucleotide sequence ID" value="XM_029009718.1"/>
</dbReference>
<accession>A0A2H6K8K5</accession>
<dbReference type="InterPro" id="IPR034683">
    <property type="entry name" value="IspD/TarI"/>
</dbReference>
<keyword evidence="7" id="KW-1185">Reference proteome</keyword>
<evidence type="ECO:0000256" key="3">
    <source>
        <dbReference type="ARBA" id="ARBA00022695"/>
    </source>
</evidence>
<dbReference type="InterPro" id="IPR050088">
    <property type="entry name" value="IspD/TarI_cytidylyltransf_bact"/>
</dbReference>
<dbReference type="Proteomes" id="UP000236319">
    <property type="component" value="Unassembled WGS sequence"/>
</dbReference>
<feature type="compositionally biased region" description="Polar residues" evidence="4">
    <location>
        <begin position="187"/>
        <end position="206"/>
    </location>
</feature>
<organism evidence="6 7">
    <name type="scientific">Babesia ovata</name>
    <dbReference type="NCBI Taxonomy" id="189622"/>
    <lineage>
        <taxon>Eukaryota</taxon>
        <taxon>Sar</taxon>
        <taxon>Alveolata</taxon>
        <taxon>Apicomplexa</taxon>
        <taxon>Aconoidasida</taxon>
        <taxon>Piroplasmida</taxon>
        <taxon>Babesiidae</taxon>
        <taxon>Babesia</taxon>
    </lineage>
</organism>
<comment type="similarity">
    <text evidence="1">Belongs to the IspD/TarI cytidylyltransferase family. IspD subfamily.</text>
</comment>
<keyword evidence="2 6" id="KW-0808">Transferase</keyword>
<dbReference type="AlphaFoldDB" id="A0A2H6K8K5"/>